<dbReference type="EMBL" id="JAUSSK010000001">
    <property type="protein sequence ID" value="MDQ0008203.1"/>
    <property type="molecule type" value="Genomic_DNA"/>
</dbReference>
<name>A0ABT9ST78_9GAMM</name>
<keyword evidence="2" id="KW-1185">Reference proteome</keyword>
<gene>
    <name evidence="1" type="ORF">J2T07_000362</name>
</gene>
<dbReference type="RefSeq" id="WP_306846856.1">
    <property type="nucleotide sequence ID" value="NZ_JAUSSK010000001.1"/>
</dbReference>
<proteinExistence type="predicted"/>
<sequence>MRFTIFGGAPMKHGIRALCLVASIGCASAQSTISSKAPLASVFDEYSAAAGQGNLSAASELFEKSRDCLLVHRIDSTTTWLQSLSTAQRDSILEGTRLDKSRASKRRAEASRAMCRGSESKVTTSTIYDIALTAARLGDVSASACFMASLWPVSNSDVDRTKAAQYKSSAEYLATHMIEKGDWNFVQAMIIASAPGLRAGYAAYIQSDDAAAQLRYSKLLRLGVEPNSEDAKNLDRSISILSDRLQPEEIGKADEWAHGMFARYYISQPRPTVLSACDA</sequence>
<evidence type="ECO:0000313" key="1">
    <source>
        <dbReference type="EMBL" id="MDQ0008203.1"/>
    </source>
</evidence>
<evidence type="ECO:0000313" key="2">
    <source>
        <dbReference type="Proteomes" id="UP001237737"/>
    </source>
</evidence>
<organism evidence="1 2">
    <name type="scientific">Luteibacter jiangsuensis</name>
    <dbReference type="NCBI Taxonomy" id="637577"/>
    <lineage>
        <taxon>Bacteria</taxon>
        <taxon>Pseudomonadati</taxon>
        <taxon>Pseudomonadota</taxon>
        <taxon>Gammaproteobacteria</taxon>
        <taxon>Lysobacterales</taxon>
        <taxon>Rhodanobacteraceae</taxon>
        <taxon>Luteibacter</taxon>
    </lineage>
</organism>
<reference evidence="1 2" key="1">
    <citation type="submission" date="2023-07" db="EMBL/GenBank/DDBJ databases">
        <title>Sorghum-associated microbial communities from plants grown in Nebraska, USA.</title>
        <authorList>
            <person name="Schachtman D."/>
        </authorList>
    </citation>
    <scope>NUCLEOTIDE SEQUENCE [LARGE SCALE GENOMIC DNA]</scope>
    <source>
        <strain evidence="1 2">CC60</strain>
    </source>
</reference>
<comment type="caution">
    <text evidence="1">The sequence shown here is derived from an EMBL/GenBank/DDBJ whole genome shotgun (WGS) entry which is preliminary data.</text>
</comment>
<accession>A0ABT9ST78</accession>
<dbReference type="Proteomes" id="UP001237737">
    <property type="component" value="Unassembled WGS sequence"/>
</dbReference>
<protein>
    <submittedName>
        <fullName evidence="1">Uncharacterized protein</fullName>
    </submittedName>
</protein>